<dbReference type="PANTHER" id="PTHR13348:SF0">
    <property type="entry name" value="RIBONUCLEASE P PROTEIN SUBUNIT P29"/>
    <property type="match status" value="1"/>
</dbReference>
<evidence type="ECO:0000313" key="9">
    <source>
        <dbReference type="Proteomes" id="UP000189274"/>
    </source>
</evidence>
<sequence length="289" mass="33300">MDRSNAIEHLLLSRCAKFNGSGDVLQYLEQRYSADASQKNYLVLESTDGGEYKLENVKEQQKDSQDINQFLFSKGKALSKDNKFNHLKTKNEFKKFIQESLKLQEGIAKKLHKMARKNPKILQVDVASLPMCKKVLRFEDFIEMNNLWKDYMRELLEGSRTIEVATAKLASAEYVGAFFKVTHSSCPTNIGLEGIVLWESQSYFLMIVPRKNNWKDDISFEVKIPYSANECLGGLKMIPKKNTRFTFSIEWGCADEVIDFELVGDRLSIRSLDRANKKFKSHNVKDIEL</sequence>
<comment type="subcellular location">
    <subcellularLocation>
        <location evidence="1">Nucleus</location>
    </subcellularLocation>
</comment>
<dbReference type="GO" id="GO:0030677">
    <property type="term" value="C:ribonuclease P complex"/>
    <property type="evidence" value="ECO:0007669"/>
    <property type="project" value="InterPro"/>
</dbReference>
<dbReference type="Gene3D" id="2.30.30.210">
    <property type="entry name" value="Ribonuclease P/MRP, subunit p29"/>
    <property type="match status" value="1"/>
</dbReference>
<reference evidence="9" key="3">
    <citation type="journal article" date="2017" name="Genome Announc.">
        <title>Genome sequences of Cyberlindnera fabianii 65, Pichia kudriavzevii 129, and Saccharomyces cerevisiae 131 isolated from fermented masau fruits in Zimbabwe.</title>
        <authorList>
            <person name="van Rijswijck I.M.H."/>
            <person name="Derks M.F.L."/>
            <person name="Abee T."/>
            <person name="de Ridder D."/>
            <person name="Smid E.J."/>
        </authorList>
    </citation>
    <scope>NUCLEOTIDE SEQUENCE [LARGE SCALE GENOMIC DNA]</scope>
    <source>
        <strain evidence="9">129</strain>
    </source>
</reference>
<dbReference type="eggNOG" id="KOG4046">
    <property type="taxonomic scope" value="Eukaryota"/>
</dbReference>
<keyword evidence="3" id="KW-0539">Nucleus</keyword>
<evidence type="ECO:0000313" key="4">
    <source>
        <dbReference type="EMBL" id="AWU75501.1"/>
    </source>
</evidence>
<dbReference type="InterPro" id="IPR016848">
    <property type="entry name" value="RNase_P/MRP_Rpp29-subunit"/>
</dbReference>
<dbReference type="InterPro" id="IPR002730">
    <property type="entry name" value="Rpp29/RNP1"/>
</dbReference>
<evidence type="ECO:0000256" key="2">
    <source>
        <dbReference type="ARBA" id="ARBA00006181"/>
    </source>
</evidence>
<reference evidence="6" key="4">
    <citation type="submission" date="2017-01" db="EMBL/GenBank/DDBJ databases">
        <authorList>
            <person name="Mah S.A."/>
            <person name="Swanson W.J."/>
            <person name="Moy G.W."/>
            <person name="Vacquier V.D."/>
        </authorList>
    </citation>
    <scope>NUCLEOTIDE SEQUENCE [LARGE SCALE GENOMIC DNA]</scope>
    <source>
        <strain evidence="6">129</strain>
    </source>
</reference>
<dbReference type="Proteomes" id="UP000189274">
    <property type="component" value="Unassembled WGS sequence"/>
</dbReference>
<reference evidence="4 11" key="6">
    <citation type="submission" date="2018-06" db="EMBL/GenBank/DDBJ databases">
        <title>Population genomics shows no distinction between pathogenic Candida krusei and environmental Pichia kudriavzevii: One species, four names.</title>
        <authorList>
            <person name="Douglass A.P."/>
            <person name="Offei B."/>
            <person name="Braun-Galleani S."/>
            <person name="Coughlan A.Y."/>
            <person name="Martos A."/>
            <person name="Ortiz-Merino R.A."/>
            <person name="Byrne K.P."/>
            <person name="Wolfe K.H."/>
        </authorList>
    </citation>
    <scope>NUCLEOTIDE SEQUENCE [LARGE SCALE GENOMIC DNA]</scope>
    <source>
        <strain evidence="4 11">CBS573</strain>
    </source>
</reference>
<dbReference type="GO" id="GO:0005634">
    <property type="term" value="C:nucleus"/>
    <property type="evidence" value="ECO:0007669"/>
    <property type="project" value="UniProtKB-SubCell"/>
</dbReference>
<dbReference type="Pfam" id="PF01868">
    <property type="entry name" value="RNase_P-MRP_p29"/>
    <property type="match status" value="1"/>
</dbReference>
<dbReference type="EMBL" id="MQVM01000041">
    <property type="protein sequence ID" value="ONH71148.1"/>
    <property type="molecule type" value="Genomic_DNA"/>
</dbReference>
<dbReference type="InterPro" id="IPR023534">
    <property type="entry name" value="Rof/RNase_P-like"/>
</dbReference>
<reference evidence="8" key="1">
    <citation type="journal article" date="2014" name="Microb. Cell Fact.">
        <title>Exploiting Issatchenkia orientalis SD108 for succinic acid production.</title>
        <authorList>
            <person name="Xiao H."/>
            <person name="Shao Z."/>
            <person name="Jiang Y."/>
            <person name="Dole S."/>
            <person name="Zhao H."/>
        </authorList>
    </citation>
    <scope>NUCLEOTIDE SEQUENCE [LARGE SCALE GENOMIC DNA]</scope>
    <source>
        <strain evidence="8">SD108</strain>
    </source>
</reference>
<dbReference type="Proteomes" id="UP000029867">
    <property type="component" value="Unassembled WGS sequence"/>
</dbReference>
<dbReference type="STRING" id="4909.A0A099P1Q0"/>
<name>A0A099P1Q0_PICKU</name>
<dbReference type="GO" id="GO:0006364">
    <property type="term" value="P:rRNA processing"/>
    <property type="evidence" value="ECO:0007669"/>
    <property type="project" value="TreeGrafter"/>
</dbReference>
<comment type="similarity">
    <text evidence="2">Belongs to the eukaryotic/archaeal RNase P protein component 1 family.</text>
</comment>
<dbReference type="VEuPathDB" id="FungiDB:C5L36_0B07510"/>
<dbReference type="EMBL" id="NHMM01000006">
    <property type="protein sequence ID" value="OUT21083.1"/>
    <property type="molecule type" value="Genomic_DNA"/>
</dbReference>
<reference evidence="5" key="2">
    <citation type="submission" date="2014-08" db="EMBL/GenBank/DDBJ databases">
        <title>Exploiting Issatchenkia orientalis SD108 for Succinic Acid Production.</title>
        <authorList>
            <person name="Xiao H."/>
            <person name="Shao Z."/>
            <person name="Jiang Y."/>
            <person name="Dole S."/>
            <person name="Zhao H."/>
        </authorList>
    </citation>
    <scope>NUCLEOTIDE SEQUENCE [LARGE SCALE GENOMIC DNA]</scope>
    <source>
        <strain evidence="5">SD108</strain>
    </source>
</reference>
<proteinExistence type="inferred from homology"/>
<dbReference type="PANTHER" id="PTHR13348">
    <property type="entry name" value="RIBONUCLEASE P SUBUNIT P29"/>
    <property type="match status" value="1"/>
</dbReference>
<accession>A0A099P1Q0</accession>
<evidence type="ECO:0000313" key="8">
    <source>
        <dbReference type="Proteomes" id="UP000029867"/>
    </source>
</evidence>
<dbReference type="OrthoDB" id="124041at2759"/>
<dbReference type="GO" id="GO:0000172">
    <property type="term" value="C:ribonuclease MRP complex"/>
    <property type="evidence" value="ECO:0007669"/>
    <property type="project" value="InterPro"/>
</dbReference>
<organism evidence="5 8">
    <name type="scientific">Pichia kudriavzevii</name>
    <name type="common">Yeast</name>
    <name type="synonym">Issatchenkia orientalis</name>
    <dbReference type="NCBI Taxonomy" id="4909"/>
    <lineage>
        <taxon>Eukaryota</taxon>
        <taxon>Fungi</taxon>
        <taxon>Dikarya</taxon>
        <taxon>Ascomycota</taxon>
        <taxon>Saccharomycotina</taxon>
        <taxon>Pichiomycetes</taxon>
        <taxon>Pichiales</taxon>
        <taxon>Pichiaceae</taxon>
        <taxon>Pichia</taxon>
    </lineage>
</organism>
<protein>
    <recommendedName>
        <fullName evidence="3">Ribonuclease P protein subunit</fullName>
    </recommendedName>
</protein>
<dbReference type="Proteomes" id="UP000249293">
    <property type="component" value="Chromosome 2"/>
</dbReference>
<keyword evidence="11" id="KW-1185">Reference proteome</keyword>
<evidence type="ECO:0000313" key="7">
    <source>
        <dbReference type="EMBL" id="OUT21083.1"/>
    </source>
</evidence>
<dbReference type="AlphaFoldDB" id="A0A099P1Q0"/>
<evidence type="ECO:0000256" key="1">
    <source>
        <dbReference type="ARBA" id="ARBA00004123"/>
    </source>
</evidence>
<evidence type="ECO:0000256" key="3">
    <source>
        <dbReference type="PIRNR" id="PIRNR027081"/>
    </source>
</evidence>
<keyword evidence="3" id="KW-0819">tRNA processing</keyword>
<dbReference type="InterPro" id="IPR036980">
    <property type="entry name" value="RNase_P/MRP_Rpp29_sf"/>
</dbReference>
<dbReference type="Proteomes" id="UP000195871">
    <property type="component" value="Unassembled WGS sequence"/>
</dbReference>
<reference evidence="7 10" key="5">
    <citation type="submission" date="2017-05" db="EMBL/GenBank/DDBJ databases">
        <title>The Genome Sequence of Candida krusei Ckrusei653.</title>
        <authorList>
            <person name="Cuomo C."/>
            <person name="Forche A."/>
            <person name="Young S."/>
            <person name="Abouelleil A."/>
            <person name="Cao P."/>
            <person name="Chapman S."/>
            <person name="Cusick C."/>
            <person name="Shea T."/>
            <person name="Nusbaum C."/>
            <person name="Birren B."/>
        </authorList>
    </citation>
    <scope>NUCLEOTIDE SEQUENCE [LARGE SCALE GENOMIC DNA]</scope>
    <source>
        <strain evidence="7 10">Ckrusei653</strain>
    </source>
</reference>
<evidence type="ECO:0000313" key="6">
    <source>
        <dbReference type="EMBL" id="ONH71148.1"/>
    </source>
</evidence>
<dbReference type="SUPFAM" id="SSF101744">
    <property type="entry name" value="Rof/RNase P subunit-like"/>
    <property type="match status" value="1"/>
</dbReference>
<evidence type="ECO:0000313" key="10">
    <source>
        <dbReference type="Proteomes" id="UP000195871"/>
    </source>
</evidence>
<dbReference type="EMBL" id="CP028774">
    <property type="protein sequence ID" value="AWU75501.1"/>
    <property type="molecule type" value="Genomic_DNA"/>
</dbReference>
<dbReference type="PIRSF" id="PIRSF027081">
    <property type="entry name" value="RNase_P/MRP_p29_subunit"/>
    <property type="match status" value="1"/>
</dbReference>
<dbReference type="GO" id="GO:0033204">
    <property type="term" value="F:ribonuclease P RNA binding"/>
    <property type="evidence" value="ECO:0007669"/>
    <property type="project" value="InterPro"/>
</dbReference>
<gene>
    <name evidence="6" type="ORF">BOH78_4651</name>
    <name evidence="4" type="ORF">C5L36_0B07510</name>
    <name evidence="7" type="ORF">CAS74_004081</name>
    <name evidence="5" type="ORF">JL09_g2889</name>
</gene>
<dbReference type="EMBL" id="JQFK01000026">
    <property type="protein sequence ID" value="KGK37981.1"/>
    <property type="molecule type" value="Genomic_DNA"/>
</dbReference>
<dbReference type="GO" id="GO:0001682">
    <property type="term" value="P:tRNA 5'-leader removal"/>
    <property type="evidence" value="ECO:0007669"/>
    <property type="project" value="InterPro"/>
</dbReference>
<evidence type="ECO:0000313" key="11">
    <source>
        <dbReference type="Proteomes" id="UP000249293"/>
    </source>
</evidence>
<dbReference type="HOGENOM" id="CLU_080488_0_0_1"/>
<evidence type="ECO:0000313" key="5">
    <source>
        <dbReference type="EMBL" id="KGK37981.1"/>
    </source>
</evidence>
<dbReference type="SMART" id="SM00538">
    <property type="entry name" value="POP4"/>
    <property type="match status" value="1"/>
</dbReference>